<dbReference type="Gene3D" id="3.40.50.720">
    <property type="entry name" value="NAD(P)-binding Rossmann-like Domain"/>
    <property type="match status" value="1"/>
</dbReference>
<proteinExistence type="predicted"/>
<dbReference type="PIRSF" id="PIRSF000103">
    <property type="entry name" value="HIBADH"/>
    <property type="match status" value="1"/>
</dbReference>
<dbReference type="InterPro" id="IPR006115">
    <property type="entry name" value="6PGDH_NADP-bd"/>
</dbReference>
<evidence type="ECO:0000313" key="7">
    <source>
        <dbReference type="Proteomes" id="UP000640333"/>
    </source>
</evidence>
<evidence type="ECO:0000256" key="1">
    <source>
        <dbReference type="ARBA" id="ARBA00023002"/>
    </source>
</evidence>
<dbReference type="Proteomes" id="UP000640333">
    <property type="component" value="Unassembled WGS sequence"/>
</dbReference>
<dbReference type="InterPro" id="IPR015815">
    <property type="entry name" value="HIBADH-related"/>
</dbReference>
<feature type="active site" evidence="3">
    <location>
        <position position="172"/>
    </location>
</feature>
<keyword evidence="7" id="KW-1185">Reference proteome</keyword>
<name>A0A8J7FRY9_9GAMM</name>
<dbReference type="AlphaFoldDB" id="A0A8J7FRY9"/>
<dbReference type="GO" id="GO:0051287">
    <property type="term" value="F:NAD binding"/>
    <property type="evidence" value="ECO:0007669"/>
    <property type="project" value="InterPro"/>
</dbReference>
<dbReference type="InterPro" id="IPR008927">
    <property type="entry name" value="6-PGluconate_DH-like_C_sf"/>
</dbReference>
<dbReference type="InterPro" id="IPR036291">
    <property type="entry name" value="NAD(P)-bd_dom_sf"/>
</dbReference>
<evidence type="ECO:0000313" key="6">
    <source>
        <dbReference type="EMBL" id="MBE9396300.1"/>
    </source>
</evidence>
<comment type="caution">
    <text evidence="6">The sequence shown here is derived from an EMBL/GenBank/DDBJ whole genome shotgun (WGS) entry which is preliminary data.</text>
</comment>
<gene>
    <name evidence="6" type="ORF">IOQ59_03370</name>
</gene>
<accession>A0A8J7FRY9</accession>
<dbReference type="Gene3D" id="1.10.1040.10">
    <property type="entry name" value="N-(1-d-carboxylethyl)-l-norvaline Dehydrogenase, domain 2"/>
    <property type="match status" value="1"/>
</dbReference>
<sequence length="309" mass="32573">MSLPTVAFLGIGLMGLPMATNLLNAGYQLTAWNRTRSKAETLEAWGAKVADTPREAVLNADVVITMLENGPVVEDVLFGQNAAEHCNTGALIIDMSSIPPEMAKDHAKRADALGLKYLDAPVSGGTVGAEQATLSIMAGGDKATFESAEYLFGVLGRSATYIGPSGSGQLAKCANQAIVGITIGAVSEALLLAAEGGADPAAVREALLGGFASSRILELHGQRMIDRNFMPGATSRVQLKDLRTILDTAHAQNLTLPLSQRVYDEYLNMTAKGMENCDHSGLLLQLESLNQPARLGDGETLRPALVEKK</sequence>
<protein>
    <submittedName>
        <fullName evidence="6">NAD(P)-dependent oxidoreductase</fullName>
    </submittedName>
</protein>
<feature type="domain" description="6-phosphogluconate dehydrogenase NADP-binding" evidence="4">
    <location>
        <begin position="5"/>
        <end position="163"/>
    </location>
</feature>
<dbReference type="InterPro" id="IPR029154">
    <property type="entry name" value="HIBADH-like_NADP-bd"/>
</dbReference>
<feature type="domain" description="3-hydroxyisobutyrate dehydrogenase-like NAD-binding" evidence="5">
    <location>
        <begin position="166"/>
        <end position="283"/>
    </location>
</feature>
<dbReference type="PANTHER" id="PTHR43060:SF15">
    <property type="entry name" value="3-HYDROXYISOBUTYRATE DEHYDROGENASE-LIKE 1, MITOCHONDRIAL-RELATED"/>
    <property type="match status" value="1"/>
</dbReference>
<reference evidence="6" key="1">
    <citation type="submission" date="2020-10" db="EMBL/GenBank/DDBJ databases">
        <title>Bacterium isolated from coastal waters sediment.</title>
        <authorList>
            <person name="Chen R.-J."/>
            <person name="Lu D.-C."/>
            <person name="Zhu K.-L."/>
            <person name="Du Z.-J."/>
        </authorList>
    </citation>
    <scope>NUCLEOTIDE SEQUENCE</scope>
    <source>
        <strain evidence="6">N1Y112</strain>
    </source>
</reference>
<dbReference type="SUPFAM" id="SSF51735">
    <property type="entry name" value="NAD(P)-binding Rossmann-fold domains"/>
    <property type="match status" value="1"/>
</dbReference>
<dbReference type="InterPro" id="IPR013328">
    <property type="entry name" value="6PGD_dom2"/>
</dbReference>
<dbReference type="PANTHER" id="PTHR43060">
    <property type="entry name" value="3-HYDROXYISOBUTYRATE DEHYDROGENASE-LIKE 1, MITOCHONDRIAL-RELATED"/>
    <property type="match status" value="1"/>
</dbReference>
<dbReference type="Pfam" id="PF03446">
    <property type="entry name" value="NAD_binding_2"/>
    <property type="match status" value="1"/>
</dbReference>
<dbReference type="Pfam" id="PF14833">
    <property type="entry name" value="NAD_binding_11"/>
    <property type="match status" value="1"/>
</dbReference>
<evidence type="ECO:0000259" key="4">
    <source>
        <dbReference type="Pfam" id="PF03446"/>
    </source>
</evidence>
<keyword evidence="1" id="KW-0560">Oxidoreductase</keyword>
<dbReference type="GO" id="GO:0016491">
    <property type="term" value="F:oxidoreductase activity"/>
    <property type="evidence" value="ECO:0007669"/>
    <property type="project" value="UniProtKB-KW"/>
</dbReference>
<dbReference type="RefSeq" id="WP_193951845.1">
    <property type="nucleotide sequence ID" value="NZ_JADEYS010000002.1"/>
</dbReference>
<organism evidence="6 7">
    <name type="scientific">Pontibacterium sinense</name>
    <dbReference type="NCBI Taxonomy" id="2781979"/>
    <lineage>
        <taxon>Bacteria</taxon>
        <taxon>Pseudomonadati</taxon>
        <taxon>Pseudomonadota</taxon>
        <taxon>Gammaproteobacteria</taxon>
        <taxon>Oceanospirillales</taxon>
        <taxon>Oceanospirillaceae</taxon>
        <taxon>Pontibacterium</taxon>
    </lineage>
</organism>
<keyword evidence="2" id="KW-0520">NAD</keyword>
<dbReference type="GO" id="GO:0050661">
    <property type="term" value="F:NADP binding"/>
    <property type="evidence" value="ECO:0007669"/>
    <property type="project" value="InterPro"/>
</dbReference>
<dbReference type="EMBL" id="JADEYS010000002">
    <property type="protein sequence ID" value="MBE9396300.1"/>
    <property type="molecule type" value="Genomic_DNA"/>
</dbReference>
<dbReference type="SUPFAM" id="SSF48179">
    <property type="entry name" value="6-phosphogluconate dehydrogenase C-terminal domain-like"/>
    <property type="match status" value="1"/>
</dbReference>
<evidence type="ECO:0000259" key="5">
    <source>
        <dbReference type="Pfam" id="PF14833"/>
    </source>
</evidence>
<evidence type="ECO:0000256" key="2">
    <source>
        <dbReference type="ARBA" id="ARBA00023027"/>
    </source>
</evidence>
<evidence type="ECO:0000256" key="3">
    <source>
        <dbReference type="PIRSR" id="PIRSR000103-1"/>
    </source>
</evidence>